<dbReference type="PRINTS" id="PR00727">
    <property type="entry name" value="LEADERPTASE"/>
</dbReference>
<feature type="active site" evidence="6">
    <location>
        <position position="31"/>
    </location>
</feature>
<name>A0A252CEA7_9LACT</name>
<dbReference type="InterPro" id="IPR036286">
    <property type="entry name" value="LexA/Signal_pep-like_sf"/>
</dbReference>
<proteinExistence type="inferred from homology"/>
<sequence>MCLAGGIVTFIVLLLFVLLQFYGIRTIEGDSMKPLLNDKAIIVLEKHPSTLKRQDIIAFNVPQMANKEFVKRIIALPGDTVYATQGKLYVNNRLSSTNYTEPVTEDFTLKEISGRETVPEGKLFVLGDNRSHSTDSRNYGFVDQKEVKGRVLIK</sequence>
<dbReference type="Proteomes" id="UP000194606">
    <property type="component" value="Unassembled WGS sequence"/>
</dbReference>
<evidence type="ECO:0000256" key="3">
    <source>
        <dbReference type="ARBA" id="ARBA00009370"/>
    </source>
</evidence>
<protein>
    <recommendedName>
        <fullName evidence="4 7">Signal peptidase I</fullName>
        <ecNumber evidence="4 7">3.4.21.89</ecNumber>
    </recommendedName>
</protein>
<accession>A0A252CEA7</accession>
<feature type="active site" evidence="6">
    <location>
        <position position="71"/>
    </location>
</feature>
<keyword evidence="7" id="KW-0812">Transmembrane</keyword>
<keyword evidence="7" id="KW-1133">Transmembrane helix</keyword>
<dbReference type="AlphaFoldDB" id="A0A252CEA7"/>
<keyword evidence="7" id="KW-0472">Membrane</keyword>
<evidence type="ECO:0000313" key="9">
    <source>
        <dbReference type="EMBL" id="OUK04689.1"/>
    </source>
</evidence>
<dbReference type="GO" id="GO:0005886">
    <property type="term" value="C:plasma membrane"/>
    <property type="evidence" value="ECO:0007669"/>
    <property type="project" value="UniProtKB-SubCell"/>
</dbReference>
<dbReference type="InterPro" id="IPR019533">
    <property type="entry name" value="Peptidase_S26"/>
</dbReference>
<evidence type="ECO:0000256" key="7">
    <source>
        <dbReference type="RuleBase" id="RU362042"/>
    </source>
</evidence>
<feature type="transmembrane region" description="Helical" evidence="7">
    <location>
        <begin position="6"/>
        <end position="24"/>
    </location>
</feature>
<dbReference type="PANTHER" id="PTHR43390">
    <property type="entry name" value="SIGNAL PEPTIDASE I"/>
    <property type="match status" value="1"/>
</dbReference>
<dbReference type="GO" id="GO:0004252">
    <property type="term" value="F:serine-type endopeptidase activity"/>
    <property type="evidence" value="ECO:0007669"/>
    <property type="project" value="InterPro"/>
</dbReference>
<organism evidence="9 10">
    <name type="scientific">Lactococcus petauri</name>
    <dbReference type="NCBI Taxonomy" id="1940789"/>
    <lineage>
        <taxon>Bacteria</taxon>
        <taxon>Bacillati</taxon>
        <taxon>Bacillota</taxon>
        <taxon>Bacilli</taxon>
        <taxon>Lactobacillales</taxon>
        <taxon>Streptococcaceae</taxon>
        <taxon>Lactococcus</taxon>
    </lineage>
</organism>
<evidence type="ECO:0000256" key="6">
    <source>
        <dbReference type="PIRSR" id="PIRSR600223-1"/>
    </source>
</evidence>
<evidence type="ECO:0000256" key="1">
    <source>
        <dbReference type="ARBA" id="ARBA00000677"/>
    </source>
</evidence>
<dbReference type="PANTHER" id="PTHR43390:SF1">
    <property type="entry name" value="CHLOROPLAST PROCESSING PEPTIDASE"/>
    <property type="match status" value="1"/>
</dbReference>
<dbReference type="GO" id="GO:0006465">
    <property type="term" value="P:signal peptide processing"/>
    <property type="evidence" value="ECO:0007669"/>
    <property type="project" value="InterPro"/>
</dbReference>
<feature type="domain" description="Peptidase S26" evidence="8">
    <location>
        <begin position="7"/>
        <end position="152"/>
    </location>
</feature>
<evidence type="ECO:0000256" key="5">
    <source>
        <dbReference type="ARBA" id="ARBA00022801"/>
    </source>
</evidence>
<comment type="subcellular location">
    <subcellularLocation>
        <location evidence="2">Cell membrane</location>
        <topology evidence="2">Single-pass type II membrane protein</topology>
    </subcellularLocation>
    <subcellularLocation>
        <location evidence="7">Membrane</location>
        <topology evidence="7">Single-pass type II membrane protein</topology>
    </subcellularLocation>
</comment>
<dbReference type="SUPFAM" id="SSF51306">
    <property type="entry name" value="LexA/Signal peptidase"/>
    <property type="match status" value="1"/>
</dbReference>
<keyword evidence="7" id="KW-0645">Protease</keyword>
<comment type="caution">
    <text evidence="9">The sequence shown here is derived from an EMBL/GenBank/DDBJ whole genome shotgun (WGS) entry which is preliminary data.</text>
</comment>
<dbReference type="CDD" id="cd06530">
    <property type="entry name" value="S26_SPase_I"/>
    <property type="match status" value="1"/>
</dbReference>
<dbReference type="Gene3D" id="2.10.109.10">
    <property type="entry name" value="Umud Fragment, subunit A"/>
    <property type="match status" value="1"/>
</dbReference>
<dbReference type="GO" id="GO:0009003">
    <property type="term" value="F:signal peptidase activity"/>
    <property type="evidence" value="ECO:0007669"/>
    <property type="project" value="UniProtKB-EC"/>
</dbReference>
<dbReference type="PROSITE" id="PS00761">
    <property type="entry name" value="SPASE_I_3"/>
    <property type="match status" value="1"/>
</dbReference>
<evidence type="ECO:0000256" key="2">
    <source>
        <dbReference type="ARBA" id="ARBA00004401"/>
    </source>
</evidence>
<dbReference type="EMBL" id="MUIZ01000003">
    <property type="protein sequence ID" value="OUK04689.1"/>
    <property type="molecule type" value="Genomic_DNA"/>
</dbReference>
<evidence type="ECO:0000259" key="8">
    <source>
        <dbReference type="Pfam" id="PF10502"/>
    </source>
</evidence>
<keyword evidence="5 7" id="KW-0378">Hydrolase</keyword>
<evidence type="ECO:0000313" key="10">
    <source>
        <dbReference type="Proteomes" id="UP000194606"/>
    </source>
</evidence>
<dbReference type="InterPro" id="IPR019758">
    <property type="entry name" value="Pept_S26A_signal_pept_1_CS"/>
</dbReference>
<dbReference type="NCBIfam" id="TIGR02227">
    <property type="entry name" value="sigpep_I_bact"/>
    <property type="match status" value="1"/>
</dbReference>
<comment type="catalytic activity">
    <reaction evidence="1 7">
        <text>Cleavage of hydrophobic, N-terminal signal or leader sequences from secreted and periplasmic proteins.</text>
        <dbReference type="EC" id="3.4.21.89"/>
    </reaction>
</comment>
<dbReference type="InterPro" id="IPR000223">
    <property type="entry name" value="Pept_S26A_signal_pept_1"/>
</dbReference>
<evidence type="ECO:0000256" key="4">
    <source>
        <dbReference type="ARBA" id="ARBA00013208"/>
    </source>
</evidence>
<comment type="similarity">
    <text evidence="3 7">Belongs to the peptidase S26 family.</text>
</comment>
<gene>
    <name evidence="9" type="ORF">BZZ03_05015</name>
</gene>
<reference evidence="9 10" key="1">
    <citation type="submission" date="2017-02" db="EMBL/GenBank/DDBJ databases">
        <authorList>
            <person name="Peterson S.W."/>
        </authorList>
    </citation>
    <scope>NUCLEOTIDE SEQUENCE [LARGE SCALE GENOMIC DNA]</scope>
    <source>
        <strain evidence="9">159469</strain>
    </source>
</reference>
<dbReference type="Pfam" id="PF10502">
    <property type="entry name" value="Peptidase_S26"/>
    <property type="match status" value="1"/>
</dbReference>
<dbReference type="EC" id="3.4.21.89" evidence="4 7"/>